<evidence type="ECO:0000313" key="7">
    <source>
        <dbReference type="Proteomes" id="UP000887212"/>
    </source>
</evidence>
<evidence type="ECO:0000259" key="4">
    <source>
        <dbReference type="Pfam" id="PF00535"/>
    </source>
</evidence>
<dbReference type="Pfam" id="PF00535">
    <property type="entry name" value="Glycos_transf_2"/>
    <property type="match status" value="1"/>
</dbReference>
<comment type="similarity">
    <text evidence="1">Belongs to the glycosyltransferase 2 family.</text>
</comment>
<dbReference type="Proteomes" id="UP000887228">
    <property type="component" value="Unassembled WGS sequence"/>
</dbReference>
<dbReference type="SUPFAM" id="SSF53448">
    <property type="entry name" value="Nucleotide-diphospho-sugar transferases"/>
    <property type="match status" value="1"/>
</dbReference>
<evidence type="ECO:0000256" key="2">
    <source>
        <dbReference type="ARBA" id="ARBA00022676"/>
    </source>
</evidence>
<keyword evidence="2" id="KW-0328">Glycosyltransferase</keyword>
<sequence length="317" mass="35635">MSSNAFNQRQRVACIVPTYNGREDLERLLDSLDEQSVLFDLFMVDSSSSDGTEELARSRVANFVTIPGSQFNHGGTRQMIVDQNPGYDIYVFMTQDAYLEDSDAIARLVAPFVDGKVGAVCGRQLPHLDASPLAEHARTFNYPATSSVKAFEDASVFGIKTPFISNSFSAYRGKALLEVGGFPEHVILSEDMYVSAKMLLAGWKIAYASDAICRHSHNYSLKEEFCRYFDQGVFHAREAWIRQSFGGAGGEGLRYVKSELGFLGVARIHSWPAAMLRNALKLFAYKLGQRERTMPVKLKKKLSMHKRYWDSPYAEKY</sequence>
<gene>
    <name evidence="5" type="ORF">KAM435_22630</name>
    <name evidence="6" type="ORF">KAM436_20610</name>
</gene>
<dbReference type="Proteomes" id="UP000887212">
    <property type="component" value="Unassembled WGS sequence"/>
</dbReference>
<evidence type="ECO:0000256" key="3">
    <source>
        <dbReference type="ARBA" id="ARBA00022679"/>
    </source>
</evidence>
<name>A0AA37FLJ1_AQUAC</name>
<proteinExistence type="inferred from homology"/>
<dbReference type="InterPro" id="IPR029044">
    <property type="entry name" value="Nucleotide-diphossugar_trans"/>
</dbReference>
<evidence type="ECO:0000313" key="6">
    <source>
        <dbReference type="EMBL" id="GIZ93093.1"/>
    </source>
</evidence>
<accession>A0AA37FLJ1</accession>
<comment type="caution">
    <text evidence="5">The sequence shown here is derived from an EMBL/GenBank/DDBJ whole genome shotgun (WGS) entry which is preliminary data.</text>
</comment>
<reference evidence="5 8" key="1">
    <citation type="submission" date="2021-07" db="EMBL/GenBank/DDBJ databases">
        <title>Whole genome sequencing of carbapenem-resistant Pseudomonas spp. isolated in Japan.</title>
        <authorList>
            <person name="Suzuki M."/>
            <person name="Maehana S."/>
            <person name="Kitasato H."/>
        </authorList>
    </citation>
    <scope>NUCLEOTIDE SEQUENCE</scope>
    <source>
        <strain evidence="5">KAM435</strain>
        <strain evidence="6 8">KAM436</strain>
    </source>
</reference>
<dbReference type="AlphaFoldDB" id="A0AA37FLJ1"/>
<dbReference type="EMBL" id="BPMT01000006">
    <property type="protein sequence ID" value="GIZ93093.1"/>
    <property type="molecule type" value="Genomic_DNA"/>
</dbReference>
<dbReference type="PANTHER" id="PTHR43630:SF1">
    <property type="entry name" value="POLY-BETA-1,6-N-ACETYL-D-GLUCOSAMINE SYNTHASE"/>
    <property type="match status" value="1"/>
</dbReference>
<protein>
    <submittedName>
        <fullName evidence="5">Rhamnosyltransferase</fullName>
    </submittedName>
</protein>
<dbReference type="PANTHER" id="PTHR43630">
    <property type="entry name" value="POLY-BETA-1,6-N-ACETYL-D-GLUCOSAMINE SYNTHASE"/>
    <property type="match status" value="1"/>
</dbReference>
<evidence type="ECO:0000313" key="5">
    <source>
        <dbReference type="EMBL" id="GIZ88936.1"/>
    </source>
</evidence>
<dbReference type="EMBL" id="BPMS01000008">
    <property type="protein sequence ID" value="GIZ88936.1"/>
    <property type="molecule type" value="Genomic_DNA"/>
</dbReference>
<keyword evidence="3" id="KW-0808">Transferase</keyword>
<evidence type="ECO:0000256" key="1">
    <source>
        <dbReference type="ARBA" id="ARBA00006739"/>
    </source>
</evidence>
<dbReference type="GO" id="GO:0016757">
    <property type="term" value="F:glycosyltransferase activity"/>
    <property type="evidence" value="ECO:0007669"/>
    <property type="project" value="UniProtKB-KW"/>
</dbReference>
<dbReference type="RefSeq" id="WP_203791885.1">
    <property type="nucleotide sequence ID" value="NZ_AP024354.1"/>
</dbReference>
<dbReference type="InterPro" id="IPR001173">
    <property type="entry name" value="Glyco_trans_2-like"/>
</dbReference>
<organism evidence="5 7">
    <name type="scientific">Aquipseudomonas alcaligenes</name>
    <name type="common">Pseudomonas alcaligenes</name>
    <dbReference type="NCBI Taxonomy" id="43263"/>
    <lineage>
        <taxon>Bacteria</taxon>
        <taxon>Pseudomonadati</taxon>
        <taxon>Pseudomonadota</taxon>
        <taxon>Gammaproteobacteria</taxon>
        <taxon>Pseudomonadales</taxon>
        <taxon>Pseudomonadaceae</taxon>
        <taxon>Aquipseudomonas</taxon>
    </lineage>
</organism>
<evidence type="ECO:0000313" key="8">
    <source>
        <dbReference type="Proteomes" id="UP000887228"/>
    </source>
</evidence>
<feature type="domain" description="Glycosyltransferase 2-like" evidence="4">
    <location>
        <begin position="14"/>
        <end position="177"/>
    </location>
</feature>
<dbReference type="Gene3D" id="3.90.550.10">
    <property type="entry name" value="Spore Coat Polysaccharide Biosynthesis Protein SpsA, Chain A"/>
    <property type="match status" value="1"/>
</dbReference>